<dbReference type="InterPro" id="IPR011009">
    <property type="entry name" value="Kinase-like_dom_sf"/>
</dbReference>
<gene>
    <name evidence="2" type="ORF">OH76DRAFT_304144</name>
</gene>
<dbReference type="Proteomes" id="UP000256964">
    <property type="component" value="Unassembled WGS sequence"/>
</dbReference>
<evidence type="ECO:0000313" key="2">
    <source>
        <dbReference type="EMBL" id="RDX51602.1"/>
    </source>
</evidence>
<dbReference type="EMBL" id="KZ857394">
    <property type="protein sequence ID" value="RDX51602.1"/>
    <property type="molecule type" value="Genomic_DNA"/>
</dbReference>
<dbReference type="SUPFAM" id="SSF56112">
    <property type="entry name" value="Protein kinase-like (PK-like)"/>
    <property type="match status" value="1"/>
</dbReference>
<sequence>MSYLHWPRDTTIPGPVQPSPGVMGPICDPIPSFYSEIDADKPELDITLTELIVERPDGNTQVFRGRWRARSHPTIEKAVVFKVVYGERRIRSLKQEEKVYHKLFKVQGSCVPRIQGFFVGETPEEGDIAVLVMEDCGSALSGLLKCYSLDVRKAAVLALVGVHRVGVRHRDFAERNLVASRASDGRIVVRLVDFEDAQTDHACSFKGRIDIYAAAPHPSTFACEELYEACQVADLWMPRELMLLGGHVPTEWASGTAEELLQKVKNAASRFPAIKYQRSAETLLKECAGVVRLLQKWKNTRIYLDKASLSID</sequence>
<accession>A0A371DGF6</accession>
<evidence type="ECO:0008006" key="4">
    <source>
        <dbReference type="Google" id="ProtNLM"/>
    </source>
</evidence>
<dbReference type="PANTHER" id="PTHR37171">
    <property type="entry name" value="SERINE/THREONINE-PROTEIN KINASE YRZF-RELATED"/>
    <property type="match status" value="1"/>
</dbReference>
<organism evidence="2 3">
    <name type="scientific">Lentinus brumalis</name>
    <dbReference type="NCBI Taxonomy" id="2498619"/>
    <lineage>
        <taxon>Eukaryota</taxon>
        <taxon>Fungi</taxon>
        <taxon>Dikarya</taxon>
        <taxon>Basidiomycota</taxon>
        <taxon>Agaricomycotina</taxon>
        <taxon>Agaricomycetes</taxon>
        <taxon>Polyporales</taxon>
        <taxon>Polyporaceae</taxon>
        <taxon>Lentinus</taxon>
    </lineage>
</organism>
<keyword evidence="3" id="KW-1185">Reference proteome</keyword>
<dbReference type="OrthoDB" id="2751906at2759"/>
<dbReference type="AlphaFoldDB" id="A0A371DGF6"/>
<dbReference type="STRING" id="139420.A0A371DGF6"/>
<evidence type="ECO:0000313" key="3">
    <source>
        <dbReference type="Proteomes" id="UP000256964"/>
    </source>
</evidence>
<name>A0A371DGF6_9APHY</name>
<dbReference type="InterPro" id="IPR052396">
    <property type="entry name" value="Meiotic_Drive_Suppr_Kinase"/>
</dbReference>
<feature type="region of interest" description="Disordered" evidence="1">
    <location>
        <begin position="1"/>
        <end position="21"/>
    </location>
</feature>
<evidence type="ECO:0000256" key="1">
    <source>
        <dbReference type="SAM" id="MobiDB-lite"/>
    </source>
</evidence>
<protein>
    <recommendedName>
        <fullName evidence="4">Protein kinase domain-containing protein</fullName>
    </recommendedName>
</protein>
<dbReference type="PANTHER" id="PTHR37171:SF1">
    <property type="entry name" value="SERINE_THREONINE-PROTEIN KINASE YRZF-RELATED"/>
    <property type="match status" value="1"/>
</dbReference>
<reference evidence="2 3" key="1">
    <citation type="journal article" date="2018" name="Biotechnol. Biofuels">
        <title>Integrative visual omics of the white-rot fungus Polyporus brumalis exposes the biotechnological potential of its oxidative enzymes for delignifying raw plant biomass.</title>
        <authorList>
            <person name="Miyauchi S."/>
            <person name="Rancon A."/>
            <person name="Drula E."/>
            <person name="Hage H."/>
            <person name="Chaduli D."/>
            <person name="Favel A."/>
            <person name="Grisel S."/>
            <person name="Henrissat B."/>
            <person name="Herpoel-Gimbert I."/>
            <person name="Ruiz-Duenas F.J."/>
            <person name="Chevret D."/>
            <person name="Hainaut M."/>
            <person name="Lin J."/>
            <person name="Wang M."/>
            <person name="Pangilinan J."/>
            <person name="Lipzen A."/>
            <person name="Lesage-Meessen L."/>
            <person name="Navarro D."/>
            <person name="Riley R."/>
            <person name="Grigoriev I.V."/>
            <person name="Zhou S."/>
            <person name="Raouche S."/>
            <person name="Rosso M.N."/>
        </authorList>
    </citation>
    <scope>NUCLEOTIDE SEQUENCE [LARGE SCALE GENOMIC DNA]</scope>
    <source>
        <strain evidence="2 3">BRFM 1820</strain>
    </source>
</reference>
<proteinExistence type="predicted"/>